<gene>
    <name evidence="1" type="ORF">GSCOC_T00039432001</name>
</gene>
<dbReference type="PhylomeDB" id="A0A068U1G6"/>
<evidence type="ECO:0000313" key="2">
    <source>
        <dbReference type="Proteomes" id="UP000295252"/>
    </source>
</evidence>
<dbReference type="Proteomes" id="UP000295252">
    <property type="component" value="Chromosome IX"/>
</dbReference>
<name>A0A068U1G6_COFCA</name>
<evidence type="ECO:0000313" key="1">
    <source>
        <dbReference type="EMBL" id="CDP02137.1"/>
    </source>
</evidence>
<protein>
    <submittedName>
        <fullName evidence="1">Uncharacterized protein</fullName>
    </submittedName>
</protein>
<keyword evidence="2" id="KW-1185">Reference proteome</keyword>
<dbReference type="EMBL" id="HG739092">
    <property type="protein sequence ID" value="CDP02137.1"/>
    <property type="molecule type" value="Genomic_DNA"/>
</dbReference>
<proteinExistence type="predicted"/>
<dbReference type="InParanoid" id="A0A068U1G6"/>
<dbReference type="AlphaFoldDB" id="A0A068U1G6"/>
<sequence length="26" mass="2909">MQLSLKVVDHMLKLGWEGDGLSPLIK</sequence>
<dbReference type="Gramene" id="CDP02137">
    <property type="protein sequence ID" value="CDP02137"/>
    <property type="gene ID" value="GSCOC_T00039432001"/>
</dbReference>
<reference evidence="2" key="1">
    <citation type="journal article" date="2014" name="Science">
        <title>The coffee genome provides insight into the convergent evolution of caffeine biosynthesis.</title>
        <authorList>
            <person name="Denoeud F."/>
            <person name="Carretero-Paulet L."/>
            <person name="Dereeper A."/>
            <person name="Droc G."/>
            <person name="Guyot R."/>
            <person name="Pietrella M."/>
            <person name="Zheng C."/>
            <person name="Alberti A."/>
            <person name="Anthony F."/>
            <person name="Aprea G."/>
            <person name="Aury J.M."/>
            <person name="Bento P."/>
            <person name="Bernard M."/>
            <person name="Bocs S."/>
            <person name="Campa C."/>
            <person name="Cenci A."/>
            <person name="Combes M.C."/>
            <person name="Crouzillat D."/>
            <person name="Da Silva C."/>
            <person name="Daddiego L."/>
            <person name="De Bellis F."/>
            <person name="Dussert S."/>
            <person name="Garsmeur O."/>
            <person name="Gayraud T."/>
            <person name="Guignon V."/>
            <person name="Jahn K."/>
            <person name="Jamilloux V."/>
            <person name="Joet T."/>
            <person name="Labadie K."/>
            <person name="Lan T."/>
            <person name="Leclercq J."/>
            <person name="Lepelley M."/>
            <person name="Leroy T."/>
            <person name="Li L.T."/>
            <person name="Librado P."/>
            <person name="Lopez L."/>
            <person name="Munoz A."/>
            <person name="Noel B."/>
            <person name="Pallavicini A."/>
            <person name="Perrotta G."/>
            <person name="Poncet V."/>
            <person name="Pot D."/>
            <person name="Priyono X."/>
            <person name="Rigoreau M."/>
            <person name="Rouard M."/>
            <person name="Rozas J."/>
            <person name="Tranchant-Dubreuil C."/>
            <person name="VanBuren R."/>
            <person name="Zhang Q."/>
            <person name="Andrade A.C."/>
            <person name="Argout X."/>
            <person name="Bertrand B."/>
            <person name="de Kochko A."/>
            <person name="Graziosi G."/>
            <person name="Henry R.J."/>
            <person name="Jayarama X."/>
            <person name="Ming R."/>
            <person name="Nagai C."/>
            <person name="Rounsley S."/>
            <person name="Sankoff D."/>
            <person name="Giuliano G."/>
            <person name="Albert V.A."/>
            <person name="Wincker P."/>
            <person name="Lashermes P."/>
        </authorList>
    </citation>
    <scope>NUCLEOTIDE SEQUENCE [LARGE SCALE GENOMIC DNA]</scope>
    <source>
        <strain evidence="2">cv. DH200-94</strain>
    </source>
</reference>
<accession>A0A068U1G6</accession>
<organism evidence="1 2">
    <name type="scientific">Coffea canephora</name>
    <name type="common">Robusta coffee</name>
    <dbReference type="NCBI Taxonomy" id="49390"/>
    <lineage>
        <taxon>Eukaryota</taxon>
        <taxon>Viridiplantae</taxon>
        <taxon>Streptophyta</taxon>
        <taxon>Embryophyta</taxon>
        <taxon>Tracheophyta</taxon>
        <taxon>Spermatophyta</taxon>
        <taxon>Magnoliopsida</taxon>
        <taxon>eudicotyledons</taxon>
        <taxon>Gunneridae</taxon>
        <taxon>Pentapetalae</taxon>
        <taxon>asterids</taxon>
        <taxon>lamiids</taxon>
        <taxon>Gentianales</taxon>
        <taxon>Rubiaceae</taxon>
        <taxon>Ixoroideae</taxon>
        <taxon>Gardenieae complex</taxon>
        <taxon>Bertiereae - Coffeeae clade</taxon>
        <taxon>Coffeeae</taxon>
        <taxon>Coffea</taxon>
    </lineage>
</organism>